<feature type="region of interest" description="Disordered" evidence="2">
    <location>
        <begin position="58"/>
        <end position="83"/>
    </location>
</feature>
<comment type="caution">
    <text evidence="4">The sequence shown here is derived from an EMBL/GenBank/DDBJ whole genome shotgun (WGS) entry which is preliminary data.</text>
</comment>
<dbReference type="NCBIfam" id="TIGR01554">
    <property type="entry name" value="major_cap_HK97"/>
    <property type="match status" value="1"/>
</dbReference>
<reference evidence="4 5" key="1">
    <citation type="journal article" date="2019" name="Int. J. Syst. Evol. Microbiol.">
        <title>The Global Catalogue of Microorganisms (GCM) 10K type strain sequencing project: providing services to taxonomists for standard genome sequencing and annotation.</title>
        <authorList>
            <consortium name="The Broad Institute Genomics Platform"/>
            <consortium name="The Broad Institute Genome Sequencing Center for Infectious Disease"/>
            <person name="Wu L."/>
            <person name="Ma J."/>
        </authorList>
    </citation>
    <scope>NUCLEOTIDE SEQUENCE [LARGE SCALE GENOMIC DNA]</scope>
    <source>
        <strain evidence="4 5">JCM 14718</strain>
    </source>
</reference>
<proteinExistence type="predicted"/>
<name>A0ABN2IV02_9ACTN</name>
<protein>
    <recommendedName>
        <fullName evidence="3">Phage capsid-like C-terminal domain-containing protein</fullName>
    </recommendedName>
</protein>
<keyword evidence="5" id="KW-1185">Reference proteome</keyword>
<accession>A0ABN2IV02</accession>
<dbReference type="Proteomes" id="UP001500618">
    <property type="component" value="Unassembled WGS sequence"/>
</dbReference>
<dbReference type="InterPro" id="IPR024455">
    <property type="entry name" value="Phage_capsid"/>
</dbReference>
<comment type="subcellular location">
    <subcellularLocation>
        <location evidence="1">Virion</location>
    </subcellularLocation>
</comment>
<dbReference type="InterPro" id="IPR054612">
    <property type="entry name" value="Phage_capsid-like_C"/>
</dbReference>
<evidence type="ECO:0000259" key="3">
    <source>
        <dbReference type="Pfam" id="PF05065"/>
    </source>
</evidence>
<dbReference type="Gene3D" id="3.30.2320.10">
    <property type="entry name" value="hypothetical protein PF0899 domain"/>
    <property type="match status" value="1"/>
</dbReference>
<dbReference type="Pfam" id="PF05065">
    <property type="entry name" value="Phage_capsid"/>
    <property type="match status" value="1"/>
</dbReference>
<dbReference type="Gene3D" id="3.30.2400.10">
    <property type="entry name" value="Major capsid protein gp5"/>
    <property type="match status" value="1"/>
</dbReference>
<sequence length="407" mass="43228">MTAVLNPVELRTGLEGLGEKLNDLRSKSEQTAEVRAEIKQTIEDIRSQDALLCVAERSAEGERRTQSAPQVGTSAFGSEARSAGQQFVDSDGFRDYAQRGAQGQYEGEVRTLLTQGDGTAGGGLFVPRGTPLPPVPNRQRLFVRDLLSVIPTNLLSVPYIRESNNASDDALITGPTAEGSNKPEVAMTFTAQDAPIRTIAGWIPVTRQLLANAPTVSGYIDSRLGYMVQLAEEKQVLNGSGTAPAIRGIRQTTGLQTLTDPSTGAVGVDMIAMLGLAIGKVEAVGGVADGIAMNASDYWTMVTKRNSGTGSFDGNFPAGNPFTAGPANIWGIPTVRTPSMEVTKALVGSYKLGATLLENEGITIRVGDQHSDYFIGNKVVVLAEENVGLAVSRPDYFVEVDFTDIHP</sequence>
<dbReference type="EMBL" id="BAAANY010000038">
    <property type="protein sequence ID" value="GAA1712351.1"/>
    <property type="molecule type" value="Genomic_DNA"/>
</dbReference>
<evidence type="ECO:0000256" key="2">
    <source>
        <dbReference type="SAM" id="MobiDB-lite"/>
    </source>
</evidence>
<feature type="domain" description="Phage capsid-like C-terminal" evidence="3">
    <location>
        <begin position="138"/>
        <end position="400"/>
    </location>
</feature>
<gene>
    <name evidence="4" type="ORF">GCM10009765_71820</name>
</gene>
<feature type="compositionally biased region" description="Polar residues" evidence="2">
    <location>
        <begin position="66"/>
        <end position="76"/>
    </location>
</feature>
<dbReference type="SUPFAM" id="SSF56563">
    <property type="entry name" value="Major capsid protein gp5"/>
    <property type="match status" value="1"/>
</dbReference>
<organism evidence="4 5">
    <name type="scientific">Fodinicola feengrottensis</name>
    <dbReference type="NCBI Taxonomy" id="435914"/>
    <lineage>
        <taxon>Bacteria</taxon>
        <taxon>Bacillati</taxon>
        <taxon>Actinomycetota</taxon>
        <taxon>Actinomycetes</taxon>
        <taxon>Mycobacteriales</taxon>
        <taxon>Fodinicola</taxon>
    </lineage>
</organism>
<dbReference type="RefSeq" id="WP_344314580.1">
    <property type="nucleotide sequence ID" value="NZ_BAAANY010000038.1"/>
</dbReference>
<evidence type="ECO:0000256" key="1">
    <source>
        <dbReference type="ARBA" id="ARBA00004328"/>
    </source>
</evidence>
<evidence type="ECO:0000313" key="5">
    <source>
        <dbReference type="Proteomes" id="UP001500618"/>
    </source>
</evidence>
<evidence type="ECO:0000313" key="4">
    <source>
        <dbReference type="EMBL" id="GAA1712351.1"/>
    </source>
</evidence>